<dbReference type="Pfam" id="PF12704">
    <property type="entry name" value="MacB_PCD"/>
    <property type="match status" value="1"/>
</dbReference>
<evidence type="ECO:0000313" key="10">
    <source>
        <dbReference type="Proteomes" id="UP000033047"/>
    </source>
</evidence>
<feature type="transmembrane region" description="Helical" evidence="6">
    <location>
        <begin position="668"/>
        <end position="690"/>
    </location>
</feature>
<dbReference type="InterPro" id="IPR050250">
    <property type="entry name" value="Macrolide_Exporter_MacB"/>
</dbReference>
<feature type="transmembrane region" description="Helical" evidence="6">
    <location>
        <begin position="752"/>
        <end position="774"/>
    </location>
</feature>
<evidence type="ECO:0000256" key="5">
    <source>
        <dbReference type="ARBA" id="ARBA00023136"/>
    </source>
</evidence>
<evidence type="ECO:0000313" key="9">
    <source>
        <dbReference type="EMBL" id="KKB53750.1"/>
    </source>
</evidence>
<dbReference type="PANTHER" id="PTHR30572">
    <property type="entry name" value="MEMBRANE COMPONENT OF TRANSPORTER-RELATED"/>
    <property type="match status" value="1"/>
</dbReference>
<feature type="domain" description="ABC3 transporter permease C-terminal" evidence="7">
    <location>
        <begin position="287"/>
        <end position="403"/>
    </location>
</feature>
<dbReference type="EMBL" id="AQHV01000014">
    <property type="protein sequence ID" value="KKB53750.1"/>
    <property type="molecule type" value="Genomic_DNA"/>
</dbReference>
<evidence type="ECO:0000256" key="2">
    <source>
        <dbReference type="ARBA" id="ARBA00022475"/>
    </source>
</evidence>
<feature type="transmembrane region" description="Helical" evidence="6">
    <location>
        <begin position="327"/>
        <end position="354"/>
    </location>
</feature>
<keyword evidence="3 6" id="KW-0812">Transmembrane</keyword>
<dbReference type="InterPro" id="IPR003838">
    <property type="entry name" value="ABC3_permease_C"/>
</dbReference>
<dbReference type="Proteomes" id="UP000033047">
    <property type="component" value="Unassembled WGS sequence"/>
</dbReference>
<comment type="subcellular location">
    <subcellularLocation>
        <location evidence="1">Cell membrane</location>
        <topology evidence="1">Multi-pass membrane protein</topology>
    </subcellularLocation>
</comment>
<keyword evidence="4 6" id="KW-1133">Transmembrane helix</keyword>
<evidence type="ECO:0000256" key="1">
    <source>
        <dbReference type="ARBA" id="ARBA00004651"/>
    </source>
</evidence>
<organism evidence="9 10">
    <name type="scientific">Parabacteroides goldsteinii DSM 19448 = WAL 12034</name>
    <dbReference type="NCBI Taxonomy" id="927665"/>
    <lineage>
        <taxon>Bacteria</taxon>
        <taxon>Pseudomonadati</taxon>
        <taxon>Bacteroidota</taxon>
        <taxon>Bacteroidia</taxon>
        <taxon>Bacteroidales</taxon>
        <taxon>Tannerellaceae</taxon>
        <taxon>Parabacteroides</taxon>
    </lineage>
</organism>
<comment type="caution">
    <text evidence="9">The sequence shown here is derived from an EMBL/GenBank/DDBJ whole genome shotgun (WGS) entry which is preliminary data.</text>
</comment>
<sequence length="791" mass="89538">MKTILRNFVSVLRRFKMAMLLNVFGLSIAFAAFMVIMMQVNYDYTFDSCQPEADAIYRMDMDFQGKASAVFSRPFARGFTESSPHIKAGMIMASWNSELFYSVERQGERLNFQDPVVNASPGITRVFHFDMVEGDETALDQPETAIIPESMARRLFGDESAIGKRLMNVETGSTVATISGVFKDFPLNSSIRNIIYRQMHPKENYDTWNNQNYFFFFRMDDPANTKDVKENFMKNFDASQQFGKDFDWEKDGIDLRITPLPELHFLENVSFDSMPKASRQTVRVLFAIAFVILLIAGINFTNFSTALTPMRIKSINTQKVLGSPDSVLRLSLLAEAIIVSAVAYLISLGILFIAGKTFIASLVDADMAFSAQSGVITTTAVIAVAVGVLAGLYPACYITSFPPALVLKGSFGLSPKGRLLRSTLVSIQFIASFILIISSLFMFLQNRFMQNTPLGYDKDELIVMELNGKVNKSQDVLASEVKTFSGIEDITFAEQVLSSRDFYMGWGREYKDKDINFQCIPVSPSFLRVMGIKVTDGRDFRPEDDLKDTGCYIFNEKAREMYDLELGDKIDGGEIIGFMPNIKFASFRNEVSPMTFYVWGKYYWGGEVDSKYYAAAYVRVKAGSDLRAAMKHIQASLKKIDPVYPFKVSFYDEILQRTYVKELKISNLITLFSVIAILISIVGVFGLVVFESEYRRKEVAVRKVLGSSTPQILVLFNRSYLIILVICFILSAPVAFYGVYRWLENFAYRTPMYWWVFLAAFIIVSVITFITVTFQNWHVANSNPVESIKSE</sequence>
<dbReference type="InterPro" id="IPR025857">
    <property type="entry name" value="MacB_PCD"/>
</dbReference>
<evidence type="ECO:0000259" key="8">
    <source>
        <dbReference type="Pfam" id="PF12704"/>
    </source>
</evidence>
<dbReference type="GO" id="GO:0005886">
    <property type="term" value="C:plasma membrane"/>
    <property type="evidence" value="ECO:0007669"/>
    <property type="project" value="UniProtKB-SubCell"/>
</dbReference>
<name>A0A0F5J8C6_9BACT</name>
<feature type="transmembrane region" description="Helical" evidence="6">
    <location>
        <begin position="720"/>
        <end position="740"/>
    </location>
</feature>
<evidence type="ECO:0008006" key="11">
    <source>
        <dbReference type="Google" id="ProtNLM"/>
    </source>
</evidence>
<dbReference type="Pfam" id="PF02687">
    <property type="entry name" value="FtsX"/>
    <property type="match status" value="2"/>
</dbReference>
<evidence type="ECO:0000256" key="6">
    <source>
        <dbReference type="SAM" id="Phobius"/>
    </source>
</evidence>
<proteinExistence type="predicted"/>
<dbReference type="PANTHER" id="PTHR30572:SF18">
    <property type="entry name" value="ABC-TYPE MACROLIDE FAMILY EXPORT SYSTEM PERMEASE COMPONENT 2"/>
    <property type="match status" value="1"/>
</dbReference>
<dbReference type="RefSeq" id="WP_046146826.1">
    <property type="nucleotide sequence ID" value="NZ_KQ033913.1"/>
</dbReference>
<dbReference type="HOGENOM" id="CLU_008713_2_0_10"/>
<evidence type="ECO:0000256" key="4">
    <source>
        <dbReference type="ARBA" id="ARBA00022989"/>
    </source>
</evidence>
<gene>
    <name evidence="9" type="ORF">HMPREF1535_03298</name>
</gene>
<reference evidence="9 10" key="1">
    <citation type="submission" date="2013-04" db="EMBL/GenBank/DDBJ databases">
        <title>The Genome Sequence of Parabacteroides goldsteinii DSM 19448.</title>
        <authorList>
            <consortium name="The Broad Institute Genomics Platform"/>
            <person name="Earl A."/>
            <person name="Ward D."/>
            <person name="Feldgarden M."/>
            <person name="Gevers D."/>
            <person name="Martens E."/>
            <person name="Sakamoto M."/>
            <person name="Benno Y."/>
            <person name="Song Y."/>
            <person name="Liu C."/>
            <person name="Lee J."/>
            <person name="Bolanos M."/>
            <person name="Vaisanen M.L."/>
            <person name="Finegold S.M."/>
            <person name="Walker B."/>
            <person name="Young S."/>
            <person name="Zeng Q."/>
            <person name="Gargeya S."/>
            <person name="Fitzgerald M."/>
            <person name="Haas B."/>
            <person name="Abouelleil A."/>
            <person name="Allen A.W."/>
            <person name="Alvarado L."/>
            <person name="Arachchi H.M."/>
            <person name="Berlin A.M."/>
            <person name="Chapman S.B."/>
            <person name="Gainer-Dewar J."/>
            <person name="Goldberg J."/>
            <person name="Griggs A."/>
            <person name="Gujja S."/>
            <person name="Hansen M."/>
            <person name="Howarth C."/>
            <person name="Imamovic A."/>
            <person name="Ireland A."/>
            <person name="Larimer J."/>
            <person name="McCowan C."/>
            <person name="Murphy C."/>
            <person name="Pearson M."/>
            <person name="Poon T.W."/>
            <person name="Priest M."/>
            <person name="Roberts A."/>
            <person name="Saif S."/>
            <person name="Shea T."/>
            <person name="Sisk P."/>
            <person name="Sykes S."/>
            <person name="Wortman J."/>
            <person name="Nusbaum C."/>
            <person name="Birren B."/>
        </authorList>
    </citation>
    <scope>NUCLEOTIDE SEQUENCE [LARGE SCALE GENOMIC DNA]</scope>
    <source>
        <strain evidence="9 10">DSM 19448</strain>
    </source>
</reference>
<feature type="domain" description="ABC3 transporter permease C-terminal" evidence="7">
    <location>
        <begin position="671"/>
        <end position="784"/>
    </location>
</feature>
<dbReference type="GO" id="GO:0022857">
    <property type="term" value="F:transmembrane transporter activity"/>
    <property type="evidence" value="ECO:0007669"/>
    <property type="project" value="TreeGrafter"/>
</dbReference>
<evidence type="ECO:0000256" key="3">
    <source>
        <dbReference type="ARBA" id="ARBA00022692"/>
    </source>
</evidence>
<evidence type="ECO:0000259" key="7">
    <source>
        <dbReference type="Pfam" id="PF02687"/>
    </source>
</evidence>
<feature type="transmembrane region" description="Helical" evidence="6">
    <location>
        <begin position="20"/>
        <end position="40"/>
    </location>
</feature>
<dbReference type="PATRIC" id="fig|927665.4.peg.3390"/>
<keyword evidence="2" id="KW-1003">Cell membrane</keyword>
<dbReference type="STRING" id="927665.HMPREF1535_03298"/>
<dbReference type="AlphaFoldDB" id="A0A0F5J8C6"/>
<keyword evidence="5 6" id="KW-0472">Membrane</keyword>
<accession>A0A0F5J8C6</accession>
<feature type="transmembrane region" description="Helical" evidence="6">
    <location>
        <begin position="419"/>
        <end position="444"/>
    </location>
</feature>
<feature type="domain" description="MacB-like periplasmic core" evidence="8">
    <location>
        <begin position="20"/>
        <end position="231"/>
    </location>
</feature>
<feature type="transmembrane region" description="Helical" evidence="6">
    <location>
        <begin position="374"/>
        <end position="398"/>
    </location>
</feature>
<feature type="transmembrane region" description="Helical" evidence="6">
    <location>
        <begin position="284"/>
        <end position="307"/>
    </location>
</feature>
<protein>
    <recommendedName>
        <fullName evidence="11">ABC3 transporter permease protein domain-containing protein</fullName>
    </recommendedName>
</protein>